<dbReference type="GO" id="GO:0016020">
    <property type="term" value="C:membrane"/>
    <property type="evidence" value="ECO:0007669"/>
    <property type="project" value="UniProtKB-SubCell"/>
</dbReference>
<reference evidence="10 11" key="1">
    <citation type="journal article" date="2018" name="Sci. Rep.">
        <title>Comparative analysis of the Pocillopora damicornis genome highlights role of immune system in coral evolution.</title>
        <authorList>
            <person name="Cunning R."/>
            <person name="Bay R.A."/>
            <person name="Gillette P."/>
            <person name="Baker A.C."/>
            <person name="Traylor-Knowles N."/>
        </authorList>
    </citation>
    <scope>NUCLEOTIDE SEQUENCE [LARGE SCALE GENOMIC DNA]</scope>
    <source>
        <strain evidence="10">RSMAS</strain>
        <tissue evidence="10">Whole animal</tissue>
    </source>
</reference>
<name>A0A3M6T430_POCDA</name>
<gene>
    <name evidence="10" type="ORF">pdam_00010198</name>
</gene>
<organism evidence="10 11">
    <name type="scientific">Pocillopora damicornis</name>
    <name type="common">Cauliflower coral</name>
    <name type="synonym">Millepora damicornis</name>
    <dbReference type="NCBI Taxonomy" id="46731"/>
    <lineage>
        <taxon>Eukaryota</taxon>
        <taxon>Metazoa</taxon>
        <taxon>Cnidaria</taxon>
        <taxon>Anthozoa</taxon>
        <taxon>Hexacorallia</taxon>
        <taxon>Scleractinia</taxon>
        <taxon>Astrocoeniina</taxon>
        <taxon>Pocilloporidae</taxon>
        <taxon>Pocillopora</taxon>
    </lineage>
</organism>
<dbReference type="AlphaFoldDB" id="A0A3M6T430"/>
<accession>A0A3M6T430</accession>
<dbReference type="OrthoDB" id="6282848at2759"/>
<dbReference type="Proteomes" id="UP000275408">
    <property type="component" value="Unassembled WGS sequence"/>
</dbReference>
<evidence type="ECO:0000256" key="9">
    <source>
        <dbReference type="SAM" id="Phobius"/>
    </source>
</evidence>
<comment type="caution">
    <text evidence="10">The sequence shown here is derived from an EMBL/GenBank/DDBJ whole genome shotgun (WGS) entry which is preliminary data.</text>
</comment>
<dbReference type="InterPro" id="IPR027877">
    <property type="entry name" value="Smim15"/>
</dbReference>
<evidence type="ECO:0000256" key="3">
    <source>
        <dbReference type="ARBA" id="ARBA00017904"/>
    </source>
</evidence>
<evidence type="ECO:0000256" key="6">
    <source>
        <dbReference type="ARBA" id="ARBA00023054"/>
    </source>
</evidence>
<evidence type="ECO:0000256" key="1">
    <source>
        <dbReference type="ARBA" id="ARBA00004167"/>
    </source>
</evidence>
<evidence type="ECO:0000256" key="5">
    <source>
        <dbReference type="ARBA" id="ARBA00022989"/>
    </source>
</evidence>
<keyword evidence="6" id="KW-0175">Coiled coil</keyword>
<comment type="similarity">
    <text evidence="2">Belongs to the SMIM15 family.</text>
</comment>
<protein>
    <recommendedName>
        <fullName evidence="3">Small integral membrane protein 15</fullName>
    </recommendedName>
</protein>
<keyword evidence="5 9" id="KW-1133">Transmembrane helix</keyword>
<comment type="subcellular location">
    <subcellularLocation>
        <location evidence="1">Membrane</location>
        <topology evidence="1">Single-pass membrane protein</topology>
    </subcellularLocation>
</comment>
<evidence type="ECO:0000313" key="10">
    <source>
        <dbReference type="EMBL" id="RMX34724.1"/>
    </source>
</evidence>
<dbReference type="Pfam" id="PF15086">
    <property type="entry name" value="UPF0542"/>
    <property type="match status" value="1"/>
</dbReference>
<evidence type="ECO:0000256" key="7">
    <source>
        <dbReference type="ARBA" id="ARBA00023136"/>
    </source>
</evidence>
<evidence type="ECO:0000313" key="11">
    <source>
        <dbReference type="Proteomes" id="UP000275408"/>
    </source>
</evidence>
<feature type="transmembrane region" description="Helical" evidence="9">
    <location>
        <begin position="29"/>
        <end position="49"/>
    </location>
</feature>
<evidence type="ECO:0000256" key="8">
    <source>
        <dbReference type="SAM" id="MobiDB-lite"/>
    </source>
</evidence>
<dbReference type="PANTHER" id="PTHR28644">
    <property type="entry name" value="SMALL INTEGRAL MEMBRANE PROTEIN 15"/>
    <property type="match status" value="1"/>
</dbReference>
<evidence type="ECO:0000256" key="4">
    <source>
        <dbReference type="ARBA" id="ARBA00022692"/>
    </source>
</evidence>
<keyword evidence="11" id="KW-1185">Reference proteome</keyword>
<keyword evidence="4 9" id="KW-0812">Transmembrane</keyword>
<dbReference type="OMA" id="HACAEYV"/>
<dbReference type="EMBL" id="RCHS01004377">
    <property type="protein sequence ID" value="RMX34724.1"/>
    <property type="molecule type" value="Genomic_DNA"/>
</dbReference>
<keyword evidence="7 9" id="KW-0472">Membrane</keyword>
<feature type="region of interest" description="Disordered" evidence="8">
    <location>
        <begin position="58"/>
        <end position="82"/>
    </location>
</feature>
<evidence type="ECO:0000256" key="2">
    <source>
        <dbReference type="ARBA" id="ARBA00006758"/>
    </source>
</evidence>
<proteinExistence type="inferred from homology"/>
<sequence>MADNSVQKGPWKDTLDSFVKYVALNPKEFLFYVFLILTPLMAISGYLSLKLAKHIEKNEKEKKKKATRQTNIAKARRRAKAD</sequence>
<dbReference type="PANTHER" id="PTHR28644:SF1">
    <property type="entry name" value="SMALL INTEGRAL MEMBRANE PROTEIN 15"/>
    <property type="match status" value="1"/>
</dbReference>